<protein>
    <submittedName>
        <fullName evidence="1">Uncharacterized protein</fullName>
    </submittedName>
</protein>
<reference evidence="1" key="1">
    <citation type="submission" date="2014-11" db="EMBL/GenBank/DDBJ databases">
        <authorList>
            <person name="Amaro Gonzalez C."/>
        </authorList>
    </citation>
    <scope>NUCLEOTIDE SEQUENCE</scope>
</reference>
<dbReference type="AlphaFoldDB" id="A0A0E9PAY4"/>
<organism evidence="1">
    <name type="scientific">Anguilla anguilla</name>
    <name type="common">European freshwater eel</name>
    <name type="synonym">Muraena anguilla</name>
    <dbReference type="NCBI Taxonomy" id="7936"/>
    <lineage>
        <taxon>Eukaryota</taxon>
        <taxon>Metazoa</taxon>
        <taxon>Chordata</taxon>
        <taxon>Craniata</taxon>
        <taxon>Vertebrata</taxon>
        <taxon>Euteleostomi</taxon>
        <taxon>Actinopterygii</taxon>
        <taxon>Neopterygii</taxon>
        <taxon>Teleostei</taxon>
        <taxon>Anguilliformes</taxon>
        <taxon>Anguillidae</taxon>
        <taxon>Anguilla</taxon>
    </lineage>
</organism>
<name>A0A0E9PAY4_ANGAN</name>
<evidence type="ECO:0000313" key="1">
    <source>
        <dbReference type="EMBL" id="JAH01008.1"/>
    </source>
</evidence>
<dbReference type="EMBL" id="GBXM01107569">
    <property type="protein sequence ID" value="JAH01008.1"/>
    <property type="molecule type" value="Transcribed_RNA"/>
</dbReference>
<reference evidence="1" key="2">
    <citation type="journal article" date="2015" name="Fish Shellfish Immunol.">
        <title>Early steps in the European eel (Anguilla anguilla)-Vibrio vulnificus interaction in the gills: Role of the RtxA13 toxin.</title>
        <authorList>
            <person name="Callol A."/>
            <person name="Pajuelo D."/>
            <person name="Ebbesson L."/>
            <person name="Teles M."/>
            <person name="MacKenzie S."/>
            <person name="Amaro C."/>
        </authorList>
    </citation>
    <scope>NUCLEOTIDE SEQUENCE</scope>
</reference>
<accession>A0A0E9PAY4</accession>
<proteinExistence type="predicted"/>
<sequence>MLIVLHCNSSENIIRIVNACLKKMCLSKGEAISVQSLRYALHSEVSPSEAREDPHR</sequence>